<accession>A0A5B7H291</accession>
<feature type="region of interest" description="Disordered" evidence="1">
    <location>
        <begin position="162"/>
        <end position="306"/>
    </location>
</feature>
<feature type="transmembrane region" description="Helical" evidence="2">
    <location>
        <begin position="99"/>
        <end position="123"/>
    </location>
</feature>
<comment type="caution">
    <text evidence="3">The sequence shown here is derived from an EMBL/GenBank/DDBJ whole genome shotgun (WGS) entry which is preliminary data.</text>
</comment>
<dbReference type="Proteomes" id="UP000324222">
    <property type="component" value="Unassembled WGS sequence"/>
</dbReference>
<organism evidence="3 4">
    <name type="scientific">Portunus trituberculatus</name>
    <name type="common">Swimming crab</name>
    <name type="synonym">Neptunus trituberculatus</name>
    <dbReference type="NCBI Taxonomy" id="210409"/>
    <lineage>
        <taxon>Eukaryota</taxon>
        <taxon>Metazoa</taxon>
        <taxon>Ecdysozoa</taxon>
        <taxon>Arthropoda</taxon>
        <taxon>Crustacea</taxon>
        <taxon>Multicrustacea</taxon>
        <taxon>Malacostraca</taxon>
        <taxon>Eumalacostraca</taxon>
        <taxon>Eucarida</taxon>
        <taxon>Decapoda</taxon>
        <taxon>Pleocyemata</taxon>
        <taxon>Brachyura</taxon>
        <taxon>Eubrachyura</taxon>
        <taxon>Portunoidea</taxon>
        <taxon>Portunidae</taxon>
        <taxon>Portuninae</taxon>
        <taxon>Portunus</taxon>
    </lineage>
</organism>
<name>A0A5B7H291_PORTR</name>
<evidence type="ECO:0000313" key="3">
    <source>
        <dbReference type="EMBL" id="MPC63755.1"/>
    </source>
</evidence>
<feature type="region of interest" description="Disordered" evidence="1">
    <location>
        <begin position="20"/>
        <end position="80"/>
    </location>
</feature>
<sequence>METEKAEGKEKVVLVAAVEMAPTEKGTTGGEAGVRETQEVTQTQTEKVTEEHKVSSPSASQPPLTSASTNDTLETEGPDLEEEDPWWSFMLVLGKVGKVPVLALLVACLVGGLVVGGVTVCLCSKACRKRRVEYLPVSMVRTQAGHLPGDIVREPKFWDTASNKQRSSGIGSAYSTLNTDSGSHMGTANSRGTGSRHAGSVNNSIERGGKTTMHSGVNNLGRWTNGSPTNSINGSRSNTTANVLNIPPGSMPRSASGRSWDNRSVERSPRLQGSSVTRTPSNRSTRSTSSSVNRNTNRSPNIPYTHKLGLLTGHQNVPVLHKQNNNRQHASDDDSDDSWYDKPYVSPPLLADNYSVPHTATEPVLVEVRTAAASTTDPNAAQVPVFQFGTFKK</sequence>
<feature type="compositionally biased region" description="Polar residues" evidence="1">
    <location>
        <begin position="55"/>
        <end position="72"/>
    </location>
</feature>
<feature type="compositionally biased region" description="Basic and acidic residues" evidence="1">
    <location>
        <begin position="260"/>
        <end position="269"/>
    </location>
</feature>
<keyword evidence="2" id="KW-1133">Transmembrane helix</keyword>
<evidence type="ECO:0000256" key="2">
    <source>
        <dbReference type="SAM" id="Phobius"/>
    </source>
</evidence>
<keyword evidence="4" id="KW-1185">Reference proteome</keyword>
<feature type="compositionally biased region" description="Low complexity" evidence="1">
    <location>
        <begin position="274"/>
        <end position="301"/>
    </location>
</feature>
<feature type="region of interest" description="Disordered" evidence="1">
    <location>
        <begin position="325"/>
        <end position="344"/>
    </location>
</feature>
<evidence type="ECO:0000313" key="4">
    <source>
        <dbReference type="Proteomes" id="UP000324222"/>
    </source>
</evidence>
<evidence type="ECO:0000256" key="1">
    <source>
        <dbReference type="SAM" id="MobiDB-lite"/>
    </source>
</evidence>
<dbReference type="OrthoDB" id="10651384at2759"/>
<keyword evidence="2" id="KW-0472">Membrane</keyword>
<reference evidence="3 4" key="1">
    <citation type="submission" date="2019-05" db="EMBL/GenBank/DDBJ databases">
        <title>Another draft genome of Portunus trituberculatus and its Hox gene families provides insights of decapod evolution.</title>
        <authorList>
            <person name="Jeong J.-H."/>
            <person name="Song I."/>
            <person name="Kim S."/>
            <person name="Choi T."/>
            <person name="Kim D."/>
            <person name="Ryu S."/>
            <person name="Kim W."/>
        </authorList>
    </citation>
    <scope>NUCLEOTIDE SEQUENCE [LARGE SCALE GENOMIC DNA]</scope>
    <source>
        <tissue evidence="3">Muscle</tissue>
    </source>
</reference>
<feature type="compositionally biased region" description="Polar residues" evidence="1">
    <location>
        <begin position="212"/>
        <end position="243"/>
    </location>
</feature>
<protein>
    <submittedName>
        <fullName evidence="3">Uncharacterized protein</fullName>
    </submittedName>
</protein>
<proteinExistence type="predicted"/>
<dbReference type="AlphaFoldDB" id="A0A5B7H291"/>
<dbReference type="EMBL" id="VSRR010021227">
    <property type="protein sequence ID" value="MPC63755.1"/>
    <property type="molecule type" value="Genomic_DNA"/>
</dbReference>
<gene>
    <name evidence="3" type="ORF">E2C01_057858</name>
</gene>
<feature type="compositionally biased region" description="Polar residues" evidence="1">
    <location>
        <begin position="162"/>
        <end position="193"/>
    </location>
</feature>
<keyword evidence="2" id="KW-0812">Transmembrane</keyword>